<dbReference type="RefSeq" id="WP_100026562.1">
    <property type="nucleotide sequence ID" value="NZ_CP024704.1"/>
</dbReference>
<evidence type="ECO:0000256" key="8">
    <source>
        <dbReference type="PIRSR" id="PIRSR000350-2"/>
    </source>
</evidence>
<feature type="binding site" evidence="9">
    <location>
        <position position="113"/>
    </location>
    <ligand>
        <name>FAD</name>
        <dbReference type="ChEBI" id="CHEBI:57692"/>
    </ligand>
</feature>
<dbReference type="AlphaFoldDB" id="A0A2D3PS69"/>
<dbReference type="EMBL" id="CP024704">
    <property type="protein sequence ID" value="ATV70529.1"/>
    <property type="molecule type" value="Genomic_DNA"/>
</dbReference>
<dbReference type="InterPro" id="IPR001100">
    <property type="entry name" value="Pyr_nuc-diS_OxRdtase"/>
</dbReference>
<evidence type="ECO:0000259" key="13">
    <source>
        <dbReference type="Pfam" id="PF07992"/>
    </source>
</evidence>
<feature type="disulfide bond" description="Redox-active" evidence="10">
    <location>
        <begin position="41"/>
        <end position="46"/>
    </location>
</feature>
<gene>
    <name evidence="14" type="ORF">CTM98_07640</name>
</gene>
<feature type="active site" description="Proton acceptor" evidence="8">
    <location>
        <position position="443"/>
    </location>
</feature>
<protein>
    <submittedName>
        <fullName evidence="14">Mercuric reductase</fullName>
    </submittedName>
</protein>
<dbReference type="GO" id="GO:0016668">
    <property type="term" value="F:oxidoreductase activity, acting on a sulfur group of donors, NAD(P) as acceptor"/>
    <property type="evidence" value="ECO:0007669"/>
    <property type="project" value="InterPro"/>
</dbReference>
<keyword evidence="7 11" id="KW-0676">Redox-active center</keyword>
<evidence type="ECO:0000313" key="15">
    <source>
        <dbReference type="Proteomes" id="UP000230781"/>
    </source>
</evidence>
<evidence type="ECO:0000256" key="2">
    <source>
        <dbReference type="ARBA" id="ARBA00022630"/>
    </source>
</evidence>
<evidence type="ECO:0000256" key="9">
    <source>
        <dbReference type="PIRSR" id="PIRSR000350-3"/>
    </source>
</evidence>
<dbReference type="PANTHER" id="PTHR43014">
    <property type="entry name" value="MERCURIC REDUCTASE"/>
    <property type="match status" value="1"/>
</dbReference>
<evidence type="ECO:0000256" key="11">
    <source>
        <dbReference type="RuleBase" id="RU003691"/>
    </source>
</evidence>
<dbReference type="PIRSF" id="PIRSF000350">
    <property type="entry name" value="Mercury_reductase_MerA"/>
    <property type="match status" value="1"/>
</dbReference>
<dbReference type="PANTHER" id="PTHR43014:SF4">
    <property type="entry name" value="PYRIDINE NUCLEOTIDE-DISULFIDE OXIDOREDUCTASE RCLA-RELATED"/>
    <property type="match status" value="1"/>
</dbReference>
<dbReference type="PROSITE" id="PS00076">
    <property type="entry name" value="PYRIDINE_REDOX_1"/>
    <property type="match status" value="1"/>
</dbReference>
<keyword evidence="6" id="KW-1015">Disulfide bond</keyword>
<keyword evidence="4" id="KW-0521">NADP</keyword>
<dbReference type="Gene3D" id="3.30.390.30">
    <property type="match status" value="1"/>
</dbReference>
<dbReference type="Pfam" id="PF02852">
    <property type="entry name" value="Pyr_redox_dim"/>
    <property type="match status" value="1"/>
</dbReference>
<dbReference type="InterPro" id="IPR004099">
    <property type="entry name" value="Pyr_nucl-diS_OxRdtase_dimer"/>
</dbReference>
<evidence type="ECO:0000256" key="5">
    <source>
        <dbReference type="ARBA" id="ARBA00023002"/>
    </source>
</evidence>
<feature type="binding site" evidence="9">
    <location>
        <position position="50"/>
    </location>
    <ligand>
        <name>FAD</name>
        <dbReference type="ChEBI" id="CHEBI:57692"/>
    </ligand>
</feature>
<proteinExistence type="inferred from homology"/>
<reference evidence="14 15" key="1">
    <citation type="submission" date="2017-11" db="EMBL/GenBank/DDBJ databases">
        <title>Genome sequencing of Fusobacterium periodonticum KCOM 2555.</title>
        <authorList>
            <person name="Kook J.-K."/>
            <person name="Park S.-N."/>
            <person name="Lim Y.K."/>
        </authorList>
    </citation>
    <scope>NUCLEOTIDE SEQUENCE [LARGE SCALE GENOMIC DNA]</scope>
    <source>
        <strain evidence="14 15">KCOM 2555</strain>
    </source>
</reference>
<organism evidence="14 15">
    <name type="scientific">Fusobacterium pseudoperiodonticum</name>
    <dbReference type="NCBI Taxonomy" id="2663009"/>
    <lineage>
        <taxon>Bacteria</taxon>
        <taxon>Fusobacteriati</taxon>
        <taxon>Fusobacteriota</taxon>
        <taxon>Fusobacteriia</taxon>
        <taxon>Fusobacteriales</taxon>
        <taxon>Fusobacteriaceae</taxon>
        <taxon>Fusobacterium</taxon>
    </lineage>
</organism>
<evidence type="ECO:0000256" key="3">
    <source>
        <dbReference type="ARBA" id="ARBA00022827"/>
    </source>
</evidence>
<evidence type="ECO:0000256" key="4">
    <source>
        <dbReference type="ARBA" id="ARBA00022857"/>
    </source>
</evidence>
<feature type="binding site" evidence="9">
    <location>
        <position position="268"/>
    </location>
    <ligand>
        <name>NAD(+)</name>
        <dbReference type="ChEBI" id="CHEBI:57540"/>
    </ligand>
</feature>
<keyword evidence="2 11" id="KW-0285">Flavoprotein</keyword>
<evidence type="ECO:0000256" key="10">
    <source>
        <dbReference type="PIRSR" id="PIRSR000350-4"/>
    </source>
</evidence>
<dbReference type="Gene3D" id="3.50.50.60">
    <property type="entry name" value="FAD/NAD(P)-binding domain"/>
    <property type="match status" value="2"/>
</dbReference>
<evidence type="ECO:0000259" key="12">
    <source>
        <dbReference type="Pfam" id="PF02852"/>
    </source>
</evidence>
<dbReference type="PRINTS" id="PR00368">
    <property type="entry name" value="FADPNR"/>
</dbReference>
<feature type="binding site" evidence="9">
    <location>
        <begin position="141"/>
        <end position="143"/>
    </location>
    <ligand>
        <name>FAD</name>
        <dbReference type="ChEBI" id="CHEBI:57692"/>
    </ligand>
</feature>
<dbReference type="PRINTS" id="PR00411">
    <property type="entry name" value="PNDRDTASEI"/>
</dbReference>
<feature type="domain" description="FAD/NAD(P)-binding" evidence="13">
    <location>
        <begin position="2"/>
        <end position="319"/>
    </location>
</feature>
<dbReference type="SUPFAM" id="SSF51905">
    <property type="entry name" value="FAD/NAD(P)-binding domain"/>
    <property type="match status" value="1"/>
</dbReference>
<evidence type="ECO:0000256" key="1">
    <source>
        <dbReference type="ARBA" id="ARBA00007532"/>
    </source>
</evidence>
<keyword evidence="5 11" id="KW-0560">Oxidoreductase</keyword>
<keyword evidence="9" id="KW-0520">NAD</keyword>
<evidence type="ECO:0000256" key="7">
    <source>
        <dbReference type="ARBA" id="ARBA00023284"/>
    </source>
</evidence>
<feature type="domain" description="Pyridine nucleotide-disulphide oxidoreductase dimerisation" evidence="12">
    <location>
        <begin position="346"/>
        <end position="451"/>
    </location>
</feature>
<dbReference type="GO" id="GO:0003955">
    <property type="term" value="F:NAD(P)H dehydrogenase (quinone) activity"/>
    <property type="evidence" value="ECO:0007669"/>
    <property type="project" value="TreeGrafter"/>
</dbReference>
<feature type="binding site" evidence="9">
    <location>
        <position position="309"/>
    </location>
    <ligand>
        <name>FAD</name>
        <dbReference type="ChEBI" id="CHEBI:57692"/>
    </ligand>
</feature>
<keyword evidence="3 9" id="KW-0274">FAD</keyword>
<dbReference type="SUPFAM" id="SSF55424">
    <property type="entry name" value="FAD/NAD-linked reductases, dimerisation (C-terminal) domain"/>
    <property type="match status" value="1"/>
</dbReference>
<dbReference type="InterPro" id="IPR036188">
    <property type="entry name" value="FAD/NAD-bd_sf"/>
</dbReference>
<accession>A0A2D3PS69</accession>
<dbReference type="InterPro" id="IPR023753">
    <property type="entry name" value="FAD/NAD-binding_dom"/>
</dbReference>
<keyword evidence="9" id="KW-0547">Nucleotide-binding</keyword>
<dbReference type="Proteomes" id="UP000230781">
    <property type="component" value="Chromosome"/>
</dbReference>
<evidence type="ECO:0000313" key="14">
    <source>
        <dbReference type="EMBL" id="ATV70529.1"/>
    </source>
</evidence>
<evidence type="ECO:0000256" key="6">
    <source>
        <dbReference type="ARBA" id="ARBA00023157"/>
    </source>
</evidence>
<feature type="binding site" evidence="9">
    <location>
        <begin position="178"/>
        <end position="185"/>
    </location>
    <ligand>
        <name>NAD(+)</name>
        <dbReference type="ChEBI" id="CHEBI:57540"/>
    </ligand>
</feature>
<dbReference type="InterPro" id="IPR016156">
    <property type="entry name" value="FAD/NAD-linked_Rdtase_dimer_sf"/>
</dbReference>
<comment type="similarity">
    <text evidence="1 11">Belongs to the class-I pyridine nucleotide-disulfide oxidoreductase family.</text>
</comment>
<dbReference type="GO" id="GO:0050660">
    <property type="term" value="F:flavin adenine dinucleotide binding"/>
    <property type="evidence" value="ECO:0007669"/>
    <property type="project" value="TreeGrafter"/>
</dbReference>
<sequence>MYDLIVIGWGKAGKTLAAKLAAKGKKIAVVEENPKMYGGTCINVGCLPTKSLVHSAKLISQVKNYGIDGDYEFKNNFFKEAMKKKDEMTTKLRNKNFSILDTNENVDIYNGKGSFISNNEVKVVTKDGEVVLKADKIVINTGSVSRNLDIEGANNKNVLTSEGILELKELPKKLLIIGAGYIGLEFASYFRNFGSEVSVFQFDDSFLAREDEDEAKIIKEILENKGVKFYFNTSVKKFEDLGDSVKATYVKDNEELVEEFDKVLVAVGRKANTENLGLENTSVELGKFGEVVVDDYLKTNAPNIWAAGDVKGGAQFTYVSLDDFRIIFPQILEGAKGRKLSDRVLIPTSTFIDPPYSRVGINEKEAQRLGIAYTKKFALTNTIPKAHVINETDGFTKILINENNEIIGASICHYESHEMINLLSLAINQKIKANVLKDFIYTHPIFTESLNDILG</sequence>
<name>A0A2D3PS69_9FUSO</name>
<dbReference type="Pfam" id="PF07992">
    <property type="entry name" value="Pyr_redox_2"/>
    <property type="match status" value="1"/>
</dbReference>
<comment type="cofactor">
    <cofactor evidence="9">
        <name>FAD</name>
        <dbReference type="ChEBI" id="CHEBI:57692"/>
    </cofactor>
    <text evidence="9">Binds 1 FAD per subunit.</text>
</comment>
<dbReference type="InterPro" id="IPR012999">
    <property type="entry name" value="Pyr_OxRdtase_I_AS"/>
</dbReference>